<protein>
    <submittedName>
        <fullName evidence="2">NnrS family protein</fullName>
    </submittedName>
</protein>
<keyword evidence="1" id="KW-1133">Transmembrane helix</keyword>
<feature type="transmembrane region" description="Helical" evidence="1">
    <location>
        <begin position="306"/>
        <end position="325"/>
    </location>
</feature>
<feature type="transmembrane region" description="Helical" evidence="1">
    <location>
        <begin position="114"/>
        <end position="133"/>
    </location>
</feature>
<feature type="transmembrane region" description="Helical" evidence="1">
    <location>
        <begin position="23"/>
        <end position="45"/>
    </location>
</feature>
<sequence length="395" mass="43007">MQVLDRSKALAIPPIWRLGFRPFFLSGAAFAILAIGLWAAFLYGLLPGWHPLGGSLAWHRHEMPFGFATAIIAGFLLTAVQSWTGQPGLSGRPLVLLFLVWLAARIAWFLPLPVALLVATQAAFLPLLAAVLGMQLWRVRQRRNYPVVAVLLLMAACQLLALCGLAWADDTLQRQGALGALWLVAALLSLIGGRVIPFFTLRGVGRPDPFPPRPWLDWLTFGCSLCIAGMTAAGIGVQPSLLVALLFLLATMLHGERLLLWHDRRIWQVPLLWSLHLAYAWLMLATLGMALWHAGLISQSSSATHALAVGAMGGLILAMIARVSLGHTGRPLSPPAAMVWAFVLLQLAALSRVLLTALSTFGLWLSALAWIAAFLLFLRYYAPMLWKARVDGHPG</sequence>
<feature type="transmembrane region" description="Helical" evidence="1">
    <location>
        <begin position="65"/>
        <end position="84"/>
    </location>
</feature>
<feature type="transmembrane region" description="Helical" evidence="1">
    <location>
        <begin position="272"/>
        <end position="294"/>
    </location>
</feature>
<feature type="transmembrane region" description="Helical" evidence="1">
    <location>
        <begin position="145"/>
        <end position="168"/>
    </location>
</feature>
<dbReference type="RefSeq" id="WP_215378875.1">
    <property type="nucleotide sequence ID" value="NZ_JAGTIS010000013.1"/>
</dbReference>
<dbReference type="InterPro" id="IPR010266">
    <property type="entry name" value="NnrS"/>
</dbReference>
<evidence type="ECO:0000313" key="3">
    <source>
        <dbReference type="Proteomes" id="UP001519667"/>
    </source>
</evidence>
<feature type="transmembrane region" description="Helical" evidence="1">
    <location>
        <begin position="91"/>
        <end position="108"/>
    </location>
</feature>
<gene>
    <name evidence="2" type="ORF">J7302_20435</name>
</gene>
<organism evidence="2 3">
    <name type="scientific">Metapseudomonas boanensis</name>
    <dbReference type="NCBI Taxonomy" id="2822138"/>
    <lineage>
        <taxon>Bacteria</taxon>
        <taxon>Pseudomonadati</taxon>
        <taxon>Pseudomonadota</taxon>
        <taxon>Gammaproteobacteria</taxon>
        <taxon>Pseudomonadales</taxon>
        <taxon>Pseudomonadaceae</taxon>
        <taxon>Metapseudomonas</taxon>
    </lineage>
</organism>
<accession>A0ABS5XLB4</accession>
<keyword evidence="1" id="KW-0812">Transmembrane</keyword>
<evidence type="ECO:0000256" key="1">
    <source>
        <dbReference type="SAM" id="Phobius"/>
    </source>
</evidence>
<keyword evidence="3" id="KW-1185">Reference proteome</keyword>
<dbReference type="Pfam" id="PF05940">
    <property type="entry name" value="NnrS"/>
    <property type="match status" value="1"/>
</dbReference>
<keyword evidence="1" id="KW-0472">Membrane</keyword>
<feature type="transmembrane region" description="Helical" evidence="1">
    <location>
        <begin position="180"/>
        <end position="204"/>
    </location>
</feature>
<feature type="transmembrane region" description="Helical" evidence="1">
    <location>
        <begin position="361"/>
        <end position="382"/>
    </location>
</feature>
<name>A0ABS5XLB4_9GAMM</name>
<proteinExistence type="predicted"/>
<evidence type="ECO:0000313" key="2">
    <source>
        <dbReference type="EMBL" id="MBT8768483.1"/>
    </source>
</evidence>
<feature type="transmembrane region" description="Helical" evidence="1">
    <location>
        <begin position="241"/>
        <end position="260"/>
    </location>
</feature>
<feature type="transmembrane region" description="Helical" evidence="1">
    <location>
        <begin position="337"/>
        <end position="355"/>
    </location>
</feature>
<dbReference type="Proteomes" id="UP001519667">
    <property type="component" value="Unassembled WGS sequence"/>
</dbReference>
<reference evidence="2 3" key="1">
    <citation type="submission" date="2021-04" db="EMBL/GenBank/DDBJ databases">
        <title>Pseudomonas boanensis sp. nov., a bacterium isolated from river water used for household purposes in Boane District, Mozambique.</title>
        <authorList>
            <person name="Nicklasson M."/>
            <person name="Martin-Rodriguez A.J."/>
            <person name="Thorell K."/>
            <person name="Neves L."/>
            <person name="Mussagy A."/>
            <person name="Rydberg H.A."/>
            <person name="Hernroth B."/>
            <person name="Svensson-Stadler L."/>
            <person name="Sjoling A."/>
        </authorList>
    </citation>
    <scope>NUCLEOTIDE SEQUENCE [LARGE SCALE GENOMIC DNA]</scope>
    <source>
        <strain evidence="2 3">DB1</strain>
    </source>
</reference>
<comment type="caution">
    <text evidence="2">The sequence shown here is derived from an EMBL/GenBank/DDBJ whole genome shotgun (WGS) entry which is preliminary data.</text>
</comment>
<dbReference type="EMBL" id="JAGTIS010000013">
    <property type="protein sequence ID" value="MBT8768483.1"/>
    <property type="molecule type" value="Genomic_DNA"/>
</dbReference>